<dbReference type="SUPFAM" id="SSF56059">
    <property type="entry name" value="Glutathione synthetase ATP-binding domain-like"/>
    <property type="match status" value="1"/>
</dbReference>
<feature type="non-terminal residue" evidence="16">
    <location>
        <position position="433"/>
    </location>
</feature>
<dbReference type="UniPathway" id="UPA00655">
    <property type="reaction ID" value="UER00711"/>
</dbReference>
<dbReference type="FunFam" id="3.30.1490.20:FF:000018">
    <property type="entry name" value="Biotin carboxylase"/>
    <property type="match status" value="1"/>
</dbReference>
<evidence type="ECO:0000256" key="13">
    <source>
        <dbReference type="RuleBase" id="RU365063"/>
    </source>
</evidence>
<evidence type="ECO:0000313" key="17">
    <source>
        <dbReference type="Proteomes" id="UP000051717"/>
    </source>
</evidence>
<evidence type="ECO:0000256" key="6">
    <source>
        <dbReference type="ARBA" id="ARBA00022723"/>
    </source>
</evidence>
<dbReference type="Pfam" id="PF02786">
    <property type="entry name" value="CPSase_L_D2"/>
    <property type="match status" value="1"/>
</dbReference>
<comment type="function">
    <text evidence="1 13">This protein is a component of the acetyl coenzyme A carboxylase complex; first, biotin carboxylase catalyzes the carboxylation of the carrier protein and then the transcarboxylase transfers the carboxyl group to form malonyl-CoA.</text>
</comment>
<dbReference type="FunFam" id="3.40.50.20:FF:000010">
    <property type="entry name" value="Propionyl-CoA carboxylase subunit alpha"/>
    <property type="match status" value="1"/>
</dbReference>
<keyword evidence="5 13" id="KW-0436">Ligase</keyword>
<dbReference type="GO" id="GO:2001295">
    <property type="term" value="P:malonyl-CoA biosynthetic process"/>
    <property type="evidence" value="ECO:0007669"/>
    <property type="project" value="UniProtKB-UniPathway"/>
</dbReference>
<comment type="caution">
    <text evidence="16">The sequence shown here is derived from an EMBL/GenBank/DDBJ whole genome shotgun (WGS) entry which is preliminary data.</text>
</comment>
<dbReference type="InterPro" id="IPR051602">
    <property type="entry name" value="ACC_Biotin_Carboxylase"/>
</dbReference>
<dbReference type="Gene3D" id="3.30.470.20">
    <property type="entry name" value="ATP-grasp fold, B domain"/>
    <property type="match status" value="1"/>
</dbReference>
<organism evidence="16 17">
    <name type="scientific">candidate division TA06 bacterium SM23_40</name>
    <dbReference type="NCBI Taxonomy" id="1703774"/>
    <lineage>
        <taxon>Bacteria</taxon>
        <taxon>Bacteria division TA06</taxon>
    </lineage>
</organism>
<dbReference type="InterPro" id="IPR011054">
    <property type="entry name" value="Rudment_hybrid_motif"/>
</dbReference>
<evidence type="ECO:0000256" key="9">
    <source>
        <dbReference type="ARBA" id="ARBA00022842"/>
    </source>
</evidence>
<dbReference type="GO" id="GO:0046872">
    <property type="term" value="F:metal ion binding"/>
    <property type="evidence" value="ECO:0007669"/>
    <property type="project" value="UniProtKB-KW"/>
</dbReference>
<proteinExistence type="predicted"/>
<dbReference type="Pfam" id="PF02785">
    <property type="entry name" value="Biotin_carb_C"/>
    <property type="match status" value="1"/>
</dbReference>
<keyword evidence="6" id="KW-0479">Metal-binding</keyword>
<dbReference type="PROSITE" id="PS50979">
    <property type="entry name" value="BC"/>
    <property type="match status" value="1"/>
</dbReference>
<dbReference type="SUPFAM" id="SSF52440">
    <property type="entry name" value="PreATP-grasp domain"/>
    <property type="match status" value="1"/>
</dbReference>
<evidence type="ECO:0000256" key="12">
    <source>
        <dbReference type="PROSITE-ProRule" id="PRU00409"/>
    </source>
</evidence>
<keyword evidence="10 13" id="KW-0092">Biotin</keyword>
<dbReference type="SUPFAM" id="SSF51246">
    <property type="entry name" value="Rudiment single hybrid motif"/>
    <property type="match status" value="1"/>
</dbReference>
<sequence>MFRKILVANRGEVALRIIRACRELGIPTVAVYSEVDADSLHVRFADEGVCIGKASSADSYLNMPRIISAAEIANAEAIHPGYGFLAENAEFAEICESCGIRFIGPPVEIMRKLGDKARARKLMAEAGVPTVPGHDDPVPDLEEARGIAEAVGYPVVVKAIAGGGGRGMRIARDPEELATGYRLAQAEAQAAFGNAAVYIERYLDHPRHVEIQLLADGEGSVIYLGERDCSIQRRHQKLIEESPSPAVTEEMRERIGDMAVKGAMAAGYQSAGTVEFLLDSDEFYFMEMNTRVQVEHPVTEEVTGIDIIKEQIRIASGQPLSISQDDVRIAGWAIECRINAEDPERGFSPCPGRITGFHPPGGPGVRVDTHVYQDYEIPPYYDSMIAKVITRGEDRAEAVSRMGRALSEFIIEGVKTTLPFHVRVLRDERFRRG</sequence>
<keyword evidence="13" id="KW-0443">Lipid metabolism</keyword>
<dbReference type="InterPro" id="IPR004549">
    <property type="entry name" value="Acetyl_CoA_COase_biotin_COase"/>
</dbReference>
<dbReference type="Pfam" id="PF00289">
    <property type="entry name" value="Biotin_carb_N"/>
    <property type="match status" value="1"/>
</dbReference>
<dbReference type="PANTHER" id="PTHR48095:SF2">
    <property type="entry name" value="BIOTIN CARBOXYLASE, CHLOROPLASTIC"/>
    <property type="match status" value="1"/>
</dbReference>
<evidence type="ECO:0000259" key="14">
    <source>
        <dbReference type="PROSITE" id="PS50975"/>
    </source>
</evidence>
<evidence type="ECO:0000256" key="5">
    <source>
        <dbReference type="ARBA" id="ARBA00022598"/>
    </source>
</evidence>
<dbReference type="NCBIfam" id="NF006367">
    <property type="entry name" value="PRK08591.1"/>
    <property type="match status" value="1"/>
</dbReference>
<dbReference type="EC" id="6.3.4.14" evidence="4 13"/>
<evidence type="ECO:0000256" key="10">
    <source>
        <dbReference type="ARBA" id="ARBA00023267"/>
    </source>
</evidence>
<dbReference type="InterPro" id="IPR011761">
    <property type="entry name" value="ATP-grasp"/>
</dbReference>
<keyword evidence="13" id="KW-0275">Fatty acid biosynthesis</keyword>
<accession>A0A0S8G6Q2</accession>
<keyword evidence="7 12" id="KW-0547">Nucleotide-binding</keyword>
<feature type="domain" description="Biotin carboxylation" evidence="15">
    <location>
        <begin position="1"/>
        <end position="433"/>
    </location>
</feature>
<dbReference type="PANTHER" id="PTHR48095">
    <property type="entry name" value="PYRUVATE CARBOXYLASE SUBUNIT A"/>
    <property type="match status" value="1"/>
</dbReference>
<dbReference type="EMBL" id="LJUI01000066">
    <property type="protein sequence ID" value="KPK68629.1"/>
    <property type="molecule type" value="Genomic_DNA"/>
</dbReference>
<dbReference type="GO" id="GO:0005524">
    <property type="term" value="F:ATP binding"/>
    <property type="evidence" value="ECO:0007669"/>
    <property type="project" value="UniProtKB-UniRule"/>
</dbReference>
<dbReference type="PROSITE" id="PS50975">
    <property type="entry name" value="ATP_GRASP"/>
    <property type="match status" value="1"/>
</dbReference>
<dbReference type="InterPro" id="IPR011764">
    <property type="entry name" value="Biotin_carboxylation_dom"/>
</dbReference>
<dbReference type="Proteomes" id="UP000051717">
    <property type="component" value="Unassembled WGS sequence"/>
</dbReference>
<dbReference type="GO" id="GO:0006633">
    <property type="term" value="P:fatty acid biosynthetic process"/>
    <property type="evidence" value="ECO:0007669"/>
    <property type="project" value="UniProtKB-KW"/>
</dbReference>
<dbReference type="InterPro" id="IPR005482">
    <property type="entry name" value="Biotin_COase_C"/>
</dbReference>
<reference evidence="16 17" key="1">
    <citation type="journal article" date="2015" name="Microbiome">
        <title>Genomic resolution of linkages in carbon, nitrogen, and sulfur cycling among widespread estuary sediment bacteria.</title>
        <authorList>
            <person name="Baker B.J."/>
            <person name="Lazar C.S."/>
            <person name="Teske A.P."/>
            <person name="Dick G.J."/>
        </authorList>
    </citation>
    <scope>NUCLEOTIDE SEQUENCE [LARGE SCALE GENOMIC DNA]</scope>
    <source>
        <strain evidence="16">SM23_40</strain>
    </source>
</reference>
<evidence type="ECO:0000256" key="2">
    <source>
        <dbReference type="ARBA" id="ARBA00004956"/>
    </source>
</evidence>
<comment type="subunit">
    <text evidence="3 13">Acetyl-CoA carboxylase is a heterohexamer of biotin carboxyl carrier protein, biotin carboxylase and the two subunits of carboxyl transferase in a 2:2 complex.</text>
</comment>
<evidence type="ECO:0000256" key="7">
    <source>
        <dbReference type="ARBA" id="ARBA00022741"/>
    </source>
</evidence>
<keyword evidence="9" id="KW-0460">Magnesium</keyword>
<evidence type="ECO:0000256" key="8">
    <source>
        <dbReference type="ARBA" id="ARBA00022840"/>
    </source>
</evidence>
<dbReference type="SMART" id="SM00878">
    <property type="entry name" value="Biotin_carb_C"/>
    <property type="match status" value="1"/>
</dbReference>
<evidence type="ECO:0000259" key="15">
    <source>
        <dbReference type="PROSITE" id="PS50979"/>
    </source>
</evidence>
<keyword evidence="13" id="KW-0276">Fatty acid metabolism</keyword>
<comment type="pathway">
    <text evidence="2 13">Lipid metabolism; malonyl-CoA biosynthesis; malonyl-CoA from acetyl-CoA: step 1/1.</text>
</comment>
<comment type="catalytic activity">
    <reaction evidence="11 13">
        <text>N(6)-biotinyl-L-lysyl-[protein] + hydrogencarbonate + ATP = N(6)-carboxybiotinyl-L-lysyl-[protein] + ADP + phosphate + H(+)</text>
        <dbReference type="Rhea" id="RHEA:13501"/>
        <dbReference type="Rhea" id="RHEA-COMP:10505"/>
        <dbReference type="Rhea" id="RHEA-COMP:10506"/>
        <dbReference type="ChEBI" id="CHEBI:15378"/>
        <dbReference type="ChEBI" id="CHEBI:17544"/>
        <dbReference type="ChEBI" id="CHEBI:30616"/>
        <dbReference type="ChEBI" id="CHEBI:43474"/>
        <dbReference type="ChEBI" id="CHEBI:83144"/>
        <dbReference type="ChEBI" id="CHEBI:83145"/>
        <dbReference type="ChEBI" id="CHEBI:456216"/>
        <dbReference type="EC" id="6.3.4.14"/>
    </reaction>
</comment>
<dbReference type="InterPro" id="IPR005481">
    <property type="entry name" value="BC-like_N"/>
</dbReference>
<evidence type="ECO:0000256" key="3">
    <source>
        <dbReference type="ARBA" id="ARBA00011750"/>
    </source>
</evidence>
<dbReference type="GO" id="GO:0004075">
    <property type="term" value="F:biotin carboxylase activity"/>
    <property type="evidence" value="ECO:0007669"/>
    <property type="project" value="UniProtKB-EC"/>
</dbReference>
<keyword evidence="8 12" id="KW-0067">ATP-binding</keyword>
<keyword evidence="13" id="KW-0444">Lipid biosynthesis</keyword>
<evidence type="ECO:0000256" key="1">
    <source>
        <dbReference type="ARBA" id="ARBA00003761"/>
    </source>
</evidence>
<dbReference type="InterPro" id="IPR005479">
    <property type="entry name" value="CPAse_ATP-bd"/>
</dbReference>
<dbReference type="SMART" id="SM01209">
    <property type="entry name" value="GARS_A"/>
    <property type="match status" value="1"/>
</dbReference>
<evidence type="ECO:0000256" key="11">
    <source>
        <dbReference type="ARBA" id="ARBA00048600"/>
    </source>
</evidence>
<evidence type="ECO:0000313" key="16">
    <source>
        <dbReference type="EMBL" id="KPK68629.1"/>
    </source>
</evidence>
<protein>
    <recommendedName>
        <fullName evidence="4 13">Biotin carboxylase</fullName>
        <ecNumber evidence="4 13">6.3.4.14</ecNumber>
    </recommendedName>
    <alternativeName>
        <fullName evidence="13">Acetyl-coenzyme A carboxylase biotin carboxylase subunit A</fullName>
    </alternativeName>
</protein>
<dbReference type="InterPro" id="IPR016185">
    <property type="entry name" value="PreATP-grasp_dom_sf"/>
</dbReference>
<dbReference type="AlphaFoldDB" id="A0A0S8G6Q2"/>
<evidence type="ECO:0000256" key="4">
    <source>
        <dbReference type="ARBA" id="ARBA00013263"/>
    </source>
</evidence>
<dbReference type="PROSITE" id="PS00867">
    <property type="entry name" value="CPSASE_2"/>
    <property type="match status" value="1"/>
</dbReference>
<dbReference type="NCBIfam" id="TIGR00514">
    <property type="entry name" value="accC"/>
    <property type="match status" value="1"/>
</dbReference>
<feature type="domain" description="ATP-grasp" evidence="14">
    <location>
        <begin position="120"/>
        <end position="316"/>
    </location>
</feature>
<gene>
    <name evidence="16" type="ORF">AMJ82_07715</name>
</gene>
<name>A0A0S8G6Q2_UNCT6</name>